<dbReference type="InterPro" id="IPR012292">
    <property type="entry name" value="Globin/Proto"/>
</dbReference>
<dbReference type="PANTHER" id="PTHR33121">
    <property type="entry name" value="CYCLIC DI-GMP PHOSPHODIESTERASE PDEF"/>
    <property type="match status" value="1"/>
</dbReference>
<dbReference type="Pfam" id="PF00563">
    <property type="entry name" value="EAL"/>
    <property type="match status" value="1"/>
</dbReference>
<dbReference type="InterPro" id="IPR003018">
    <property type="entry name" value="GAF"/>
</dbReference>
<dbReference type="Pfam" id="PF13185">
    <property type="entry name" value="GAF_2"/>
    <property type="match status" value="1"/>
</dbReference>
<evidence type="ECO:0000313" key="3">
    <source>
        <dbReference type="Proteomes" id="UP000494119"/>
    </source>
</evidence>
<dbReference type="GO" id="GO:0071111">
    <property type="term" value="F:cyclic-guanylate-specific phosphodiesterase activity"/>
    <property type="evidence" value="ECO:0007669"/>
    <property type="project" value="InterPro"/>
</dbReference>
<dbReference type="SMART" id="SM00065">
    <property type="entry name" value="GAF"/>
    <property type="match status" value="1"/>
</dbReference>
<dbReference type="Gene3D" id="1.10.490.10">
    <property type="entry name" value="Globins"/>
    <property type="match status" value="1"/>
</dbReference>
<accession>A0A6J5GEA0</accession>
<feature type="domain" description="EAL" evidence="1">
    <location>
        <begin position="339"/>
        <end position="591"/>
    </location>
</feature>
<dbReference type="SUPFAM" id="SSF141868">
    <property type="entry name" value="EAL domain-like"/>
    <property type="match status" value="1"/>
</dbReference>
<organism evidence="2 3">
    <name type="scientific">Paraburkholderia caffeinitolerans</name>
    <dbReference type="NCBI Taxonomy" id="1723730"/>
    <lineage>
        <taxon>Bacteria</taxon>
        <taxon>Pseudomonadati</taxon>
        <taxon>Pseudomonadota</taxon>
        <taxon>Betaproteobacteria</taxon>
        <taxon>Burkholderiales</taxon>
        <taxon>Burkholderiaceae</taxon>
        <taxon>Paraburkholderia</taxon>
    </lineage>
</organism>
<protein>
    <recommendedName>
        <fullName evidence="1">EAL domain-containing protein</fullName>
    </recommendedName>
</protein>
<dbReference type="AlphaFoldDB" id="A0A6J5GEA0"/>
<keyword evidence="3" id="KW-1185">Reference proteome</keyword>
<dbReference type="GO" id="GO:0020037">
    <property type="term" value="F:heme binding"/>
    <property type="evidence" value="ECO:0007669"/>
    <property type="project" value="InterPro"/>
</dbReference>
<name>A0A6J5GEA0_9BURK</name>
<dbReference type="Gene3D" id="3.20.20.450">
    <property type="entry name" value="EAL domain"/>
    <property type="match status" value="1"/>
</dbReference>
<dbReference type="InterPro" id="IPR050706">
    <property type="entry name" value="Cyclic-di-GMP_PDE-like"/>
</dbReference>
<dbReference type="Gene3D" id="3.30.450.40">
    <property type="match status" value="1"/>
</dbReference>
<evidence type="ECO:0000259" key="1">
    <source>
        <dbReference type="PROSITE" id="PS50883"/>
    </source>
</evidence>
<dbReference type="CDD" id="cd01948">
    <property type="entry name" value="EAL"/>
    <property type="match status" value="1"/>
</dbReference>
<dbReference type="InterPro" id="IPR001633">
    <property type="entry name" value="EAL_dom"/>
</dbReference>
<dbReference type="SUPFAM" id="SSF55781">
    <property type="entry name" value="GAF domain-like"/>
    <property type="match status" value="1"/>
</dbReference>
<dbReference type="InterPro" id="IPR029016">
    <property type="entry name" value="GAF-like_dom_sf"/>
</dbReference>
<dbReference type="SUPFAM" id="SSF46458">
    <property type="entry name" value="Globin-like"/>
    <property type="match status" value="1"/>
</dbReference>
<gene>
    <name evidence="2" type="ORF">LMG28688_04501</name>
</gene>
<dbReference type="Proteomes" id="UP000494119">
    <property type="component" value="Unassembled WGS sequence"/>
</dbReference>
<dbReference type="SMART" id="SM00052">
    <property type="entry name" value="EAL"/>
    <property type="match status" value="1"/>
</dbReference>
<dbReference type="PANTHER" id="PTHR33121:SF79">
    <property type="entry name" value="CYCLIC DI-GMP PHOSPHODIESTERASE PDED-RELATED"/>
    <property type="match status" value="1"/>
</dbReference>
<dbReference type="GO" id="GO:0019825">
    <property type="term" value="F:oxygen binding"/>
    <property type="evidence" value="ECO:0007669"/>
    <property type="project" value="InterPro"/>
</dbReference>
<dbReference type="PROSITE" id="PS50883">
    <property type="entry name" value="EAL"/>
    <property type="match status" value="1"/>
</dbReference>
<sequence length="713" mass="77453">MRAAHGWSTFPPRRHDTSYMQTLIEALQGTAHLVVDHFYEELARLPKSRRILEMLSAQELAHLKDRQVQNLLALAQPDLNAQEHAAMAMRIGRIHAIVGLGKEELVRSRGILQELVYKQIGRSVSSQALSLYARRLTSDTAWQLKAYQAVEDSQQEVLQRITRIVWTAGTYTHFIDQVIGALAAHDEIAACAIGRPDRHGIFHFEAGAGGSGLDGGGLLAALGSQGLDISVRADHACGQGAVGRAWRSGKAERVVNYQTDPLVERWREMTTREGLRSAVALPLATAGQPPIAILMLYSAWPGGYVGPDQVAFVELLQTLLGCAVTRLQTHEGMHGAAVPVSVRQHWAALVRTGALQMHYQPLLNLATGRCGKVEALARLRDGERLLTPDEFLFSLGSDDLLELFVRGLHQALADRRQWLAAGHDLDISINLPPAALNDIRYFEAAREALQTHACSSERLTLEILETEAFSLDDGQRSILAKFRALGVLLAQDDLGSGHSGLARLRELPFDWIKIDREIAQLDGDTALDALRVVYQVTRLGHALGKLVLAEGVDSADLLAALQILGVDGAQGYVIARPMPATRLPGWIEGAEAHGTCGARDGHAGLSVLARLARFVVWEDRVLLVAGTPGAVRDRLKAAGFVPPTPLAEELLGLGDVLPAGEARDMLQHDLLRALLEGGRESEAWRAALDRLKSVIAATAHETLPTEPAPSHAH</sequence>
<reference evidence="2 3" key="1">
    <citation type="submission" date="2020-04" db="EMBL/GenBank/DDBJ databases">
        <authorList>
            <person name="De Canck E."/>
        </authorList>
    </citation>
    <scope>NUCLEOTIDE SEQUENCE [LARGE SCALE GENOMIC DNA]</scope>
    <source>
        <strain evidence="2 3">LMG 28688</strain>
    </source>
</reference>
<dbReference type="InterPro" id="IPR035919">
    <property type="entry name" value="EAL_sf"/>
</dbReference>
<proteinExistence type="predicted"/>
<evidence type="ECO:0000313" key="2">
    <source>
        <dbReference type="EMBL" id="CAB3797319.1"/>
    </source>
</evidence>
<dbReference type="EMBL" id="CADIKL010000025">
    <property type="protein sequence ID" value="CAB3797319.1"/>
    <property type="molecule type" value="Genomic_DNA"/>
</dbReference>
<dbReference type="InterPro" id="IPR009050">
    <property type="entry name" value="Globin-like_sf"/>
</dbReference>